<keyword evidence="1" id="KW-0812">Transmembrane</keyword>
<evidence type="ECO:0000313" key="4">
    <source>
        <dbReference type="Proteomes" id="UP000054516"/>
    </source>
</evidence>
<dbReference type="Proteomes" id="UP000054516">
    <property type="component" value="Unassembled WGS sequence"/>
</dbReference>
<proteinExistence type="predicted"/>
<feature type="transmembrane region" description="Helical" evidence="1">
    <location>
        <begin position="605"/>
        <end position="626"/>
    </location>
</feature>
<sequence>MKVPGTWRLLLMVGVYGVYGVPARGISTNSSIIPTGISAAEALHTTNVNSSGGNGTLTPQKNYDGWVNPEDLTPMPQCIAQQDQSAWLSAMTKCTSKRCTSWFIFCTHSQWLTQLSCLSTGFSPDIVRGYLPYCGRSVLAKAQLYRWVREITGRTWLVDVGDANGLDNLSPASLAQGYATLDVTYKAPTCLTRSVSSPSAEPFQRAMASCSFTSTTQHTGNAARPWEYNGRLRSMTALDSETVGYDLVWGSIEYGHYFDRECFCTAFTIDPKKEPCSGPGQILDLTKERLWINATCGPTSLPDNWTDALKTTEFACIPVEDWQWPRCVADMPKQVIELPDRCTTDACEIGPSGYCKVRRAVDRACFCRDISYDSCRGSCQLFETRIDYIKWLHDICGDVQDWHGLPDNWRQLAAPTRLDLIPWRWTVKASDDSNTAYTTSSVSTGATEACVTNEWKLGSLALVNLATFLAAFFCQRTGRRKSPQRHAHPWRWIFDGTWMIALQILANWVNIFLIQSSPGYQDVPAVQLMLLWGSMPRPTWLIILLIGMQPFESMNLPAVTSFLFAETTLQFLSSYYMVTTVNYGREHHLYLGRLERAEGGGSAKLMYAGALMWLVVSSLVILRTMWASRRINKPIGSGSLDVPKWRRGPRVSLLTNSRGGRVVYGTFPVITQDELASQKAFMERYATTIISLLLLWFAQWLFWGGFIGLSSEAYCPPNFELLTAVWTAFSMAGTTV</sequence>
<reference evidence="3" key="1">
    <citation type="submission" date="2016-03" db="EMBL/GenBank/DDBJ databases">
        <title>Draft genome sequence of Rosellinia necatrix.</title>
        <authorList>
            <person name="Kanematsu S."/>
        </authorList>
    </citation>
    <scope>NUCLEOTIDE SEQUENCE [LARGE SCALE GENOMIC DNA]</scope>
    <source>
        <strain evidence="3">W97</strain>
    </source>
</reference>
<keyword evidence="4" id="KW-1185">Reference proteome</keyword>
<feature type="chain" id="PRO_5010722644" evidence="2">
    <location>
        <begin position="21"/>
        <end position="736"/>
    </location>
</feature>
<evidence type="ECO:0000313" key="3">
    <source>
        <dbReference type="EMBL" id="GAP84733.1"/>
    </source>
</evidence>
<keyword evidence="1" id="KW-1133">Transmembrane helix</keyword>
<dbReference type="OMA" id="LWCSLPR"/>
<keyword evidence="2" id="KW-0732">Signal</keyword>
<keyword evidence="1" id="KW-0472">Membrane</keyword>
<feature type="transmembrane region" description="Helical" evidence="1">
    <location>
        <begin position="685"/>
        <end position="703"/>
    </location>
</feature>
<gene>
    <name evidence="3" type="ORF">SAMD00023353_0800360</name>
</gene>
<accession>A0A1W2TAT8</accession>
<evidence type="ECO:0000256" key="2">
    <source>
        <dbReference type="SAM" id="SignalP"/>
    </source>
</evidence>
<name>A0A1W2TAT8_ROSNE</name>
<feature type="signal peptide" evidence="2">
    <location>
        <begin position="1"/>
        <end position="20"/>
    </location>
</feature>
<dbReference type="AlphaFoldDB" id="A0A1W2TAT8"/>
<dbReference type="OrthoDB" id="3525430at2759"/>
<dbReference type="EMBL" id="DF977453">
    <property type="protein sequence ID" value="GAP84733.1"/>
    <property type="molecule type" value="Genomic_DNA"/>
</dbReference>
<protein>
    <submittedName>
        <fullName evidence="3">Uncharacterized protein</fullName>
    </submittedName>
</protein>
<evidence type="ECO:0000256" key="1">
    <source>
        <dbReference type="SAM" id="Phobius"/>
    </source>
</evidence>
<organism evidence="3">
    <name type="scientific">Rosellinia necatrix</name>
    <name type="common">White root-rot fungus</name>
    <dbReference type="NCBI Taxonomy" id="77044"/>
    <lineage>
        <taxon>Eukaryota</taxon>
        <taxon>Fungi</taxon>
        <taxon>Dikarya</taxon>
        <taxon>Ascomycota</taxon>
        <taxon>Pezizomycotina</taxon>
        <taxon>Sordariomycetes</taxon>
        <taxon>Xylariomycetidae</taxon>
        <taxon>Xylariales</taxon>
        <taxon>Xylariaceae</taxon>
        <taxon>Rosellinia</taxon>
    </lineage>
</organism>